<dbReference type="EMBL" id="BARV01007325">
    <property type="protein sequence ID" value="GAI06410.1"/>
    <property type="molecule type" value="Genomic_DNA"/>
</dbReference>
<dbReference type="InterPro" id="IPR038570">
    <property type="entry name" value="HicA_sf"/>
</dbReference>
<organism evidence="7">
    <name type="scientific">marine sediment metagenome</name>
    <dbReference type="NCBI Taxonomy" id="412755"/>
    <lineage>
        <taxon>unclassified sequences</taxon>
        <taxon>metagenomes</taxon>
        <taxon>ecological metagenomes</taxon>
    </lineage>
</organism>
<keyword evidence="2" id="KW-0540">Nuclease</keyword>
<evidence type="ECO:0000313" key="7">
    <source>
        <dbReference type="EMBL" id="GAI06410.1"/>
    </source>
</evidence>
<protein>
    <recommendedName>
        <fullName evidence="8">Addiction module toxin, HicA family</fullName>
    </recommendedName>
</protein>
<sequence>GRELINHLRKEGCVLHREGAKHSVFLNPENGHTATVPHHREVEGLLARKICRQLDIPIPRTGA</sequence>
<dbReference type="SUPFAM" id="SSF54786">
    <property type="entry name" value="YcfA/nrd intein domain"/>
    <property type="match status" value="1"/>
</dbReference>
<name>X1LVG8_9ZZZZ</name>
<dbReference type="GO" id="GO:0004519">
    <property type="term" value="F:endonuclease activity"/>
    <property type="evidence" value="ECO:0007669"/>
    <property type="project" value="UniProtKB-KW"/>
</dbReference>
<evidence type="ECO:0000256" key="4">
    <source>
        <dbReference type="ARBA" id="ARBA00022801"/>
    </source>
</evidence>
<dbReference type="InterPro" id="IPR012933">
    <property type="entry name" value="HicA_mRNA_interferase"/>
</dbReference>
<evidence type="ECO:0000256" key="5">
    <source>
        <dbReference type="ARBA" id="ARBA00022884"/>
    </source>
</evidence>
<keyword evidence="4" id="KW-0378">Hydrolase</keyword>
<evidence type="ECO:0008006" key="8">
    <source>
        <dbReference type="Google" id="ProtNLM"/>
    </source>
</evidence>
<proteinExistence type="predicted"/>
<evidence type="ECO:0000256" key="2">
    <source>
        <dbReference type="ARBA" id="ARBA00022722"/>
    </source>
</evidence>
<evidence type="ECO:0000256" key="6">
    <source>
        <dbReference type="ARBA" id="ARBA00023016"/>
    </source>
</evidence>
<keyword evidence="6" id="KW-0346">Stress response</keyword>
<dbReference type="AlphaFoldDB" id="X1LVG8"/>
<dbReference type="Gene3D" id="3.30.920.30">
    <property type="entry name" value="Hypothetical protein"/>
    <property type="match status" value="1"/>
</dbReference>
<dbReference type="GO" id="GO:0016787">
    <property type="term" value="F:hydrolase activity"/>
    <property type="evidence" value="ECO:0007669"/>
    <property type="project" value="UniProtKB-KW"/>
</dbReference>
<keyword evidence="1" id="KW-1277">Toxin-antitoxin system</keyword>
<reference evidence="7" key="1">
    <citation type="journal article" date="2014" name="Front. Microbiol.">
        <title>High frequency of phylogenetically diverse reductive dehalogenase-homologous genes in deep subseafloor sedimentary metagenomes.</title>
        <authorList>
            <person name="Kawai M."/>
            <person name="Futagami T."/>
            <person name="Toyoda A."/>
            <person name="Takaki Y."/>
            <person name="Nishi S."/>
            <person name="Hori S."/>
            <person name="Arai W."/>
            <person name="Tsubouchi T."/>
            <person name="Morono Y."/>
            <person name="Uchiyama I."/>
            <person name="Ito T."/>
            <person name="Fujiyama A."/>
            <person name="Inagaki F."/>
            <person name="Takami H."/>
        </authorList>
    </citation>
    <scope>NUCLEOTIDE SEQUENCE</scope>
    <source>
        <strain evidence="7">Expedition CK06-06</strain>
    </source>
</reference>
<evidence type="ECO:0000256" key="3">
    <source>
        <dbReference type="ARBA" id="ARBA00022759"/>
    </source>
</evidence>
<keyword evidence="5" id="KW-0694">RNA-binding</keyword>
<keyword evidence="3" id="KW-0255">Endonuclease</keyword>
<dbReference type="Pfam" id="PF07927">
    <property type="entry name" value="HicA_toxin"/>
    <property type="match status" value="1"/>
</dbReference>
<gene>
    <name evidence="7" type="ORF">S06H3_14938</name>
</gene>
<feature type="non-terminal residue" evidence="7">
    <location>
        <position position="1"/>
    </location>
</feature>
<dbReference type="GO" id="GO:0003729">
    <property type="term" value="F:mRNA binding"/>
    <property type="evidence" value="ECO:0007669"/>
    <property type="project" value="InterPro"/>
</dbReference>
<accession>X1LVG8</accession>
<evidence type="ECO:0000256" key="1">
    <source>
        <dbReference type="ARBA" id="ARBA00022649"/>
    </source>
</evidence>
<comment type="caution">
    <text evidence="7">The sequence shown here is derived from an EMBL/GenBank/DDBJ whole genome shotgun (WGS) entry which is preliminary data.</text>
</comment>